<proteinExistence type="predicted"/>
<evidence type="ECO:0000256" key="1">
    <source>
        <dbReference type="SAM" id="Coils"/>
    </source>
</evidence>
<feature type="coiled-coil region" evidence="1">
    <location>
        <begin position="229"/>
        <end position="268"/>
    </location>
</feature>
<dbReference type="Proteomes" id="UP000019763">
    <property type="component" value="Unassembled WGS sequence"/>
</dbReference>
<comment type="caution">
    <text evidence="3">The sequence shown here is derived from an EMBL/GenBank/DDBJ whole genome shotgun (WGS) entry which is preliminary data.</text>
</comment>
<dbReference type="EMBL" id="AFNH02000032">
    <property type="protein sequence ID" value="EZG88829.1"/>
    <property type="molecule type" value="Genomic_DNA"/>
</dbReference>
<protein>
    <submittedName>
        <fullName evidence="3">Uncharacterized protein</fullName>
    </submittedName>
</protein>
<keyword evidence="4" id="KW-1185">Reference proteome</keyword>
<evidence type="ECO:0000256" key="2">
    <source>
        <dbReference type="SAM" id="MobiDB-lite"/>
    </source>
</evidence>
<gene>
    <name evidence="3" type="ORF">GNI_003800</name>
</gene>
<evidence type="ECO:0000313" key="3">
    <source>
        <dbReference type="EMBL" id="EZG88829.1"/>
    </source>
</evidence>
<dbReference type="GeneID" id="22910390"/>
<name>A0A023BDI0_GRENI</name>
<reference evidence="3" key="1">
    <citation type="submission" date="2013-12" db="EMBL/GenBank/DDBJ databases">
        <authorList>
            <person name="Omoto C.K."/>
            <person name="Sibley D."/>
            <person name="Venepally P."/>
            <person name="Hadjithomas M."/>
            <person name="Karamycheva S."/>
            <person name="Brunk B."/>
            <person name="Roos D."/>
            <person name="Caler E."/>
            <person name="Lorenzi H."/>
        </authorList>
    </citation>
    <scope>NUCLEOTIDE SEQUENCE</scope>
</reference>
<keyword evidence="1" id="KW-0175">Coiled coil</keyword>
<dbReference type="AlphaFoldDB" id="A0A023BDI0"/>
<sequence>MIGKVICVVDPKGRKKGCCGGGPRVERPAGFCQLYIKSREGYMDLLVPGDSPPRMTTNRYTSHDNVLFTNCRLYDQEGDETKCLACVFNPFRNEVVLFGEGAGRGGAASFSEAAAAEQLYRFIRGGVTVSKHSQVVDSGAGISFTSVGNGSAMMPAANPSRTREELENEFWACVLMLEALLYHSSSWQLSPAAVECLRVCVDSVARAAKLDAALKWACASGNMTLTQQVEAERQQEERVRLEAQRLEVERQQRQVELDKQQMDLIKQQRDLDAQKAALGLTPPTASPQLSPQASPAYPPQGLPQPIYQPQYQAQYPTGYPPVYPYGAPPPAYGPPPAYRPYGPPHCHDPHYDPHYDPHCHGGPHGGRGRHGRGSHSTGKNVAIGLGAGVIGALAAEALFN</sequence>
<dbReference type="VEuPathDB" id="CryptoDB:GNI_003800"/>
<feature type="region of interest" description="Disordered" evidence="2">
    <location>
        <begin position="279"/>
        <end position="304"/>
    </location>
</feature>
<organism evidence="3 4">
    <name type="scientific">Gregarina niphandrodes</name>
    <name type="common">Septate eugregarine</name>
    <dbReference type="NCBI Taxonomy" id="110365"/>
    <lineage>
        <taxon>Eukaryota</taxon>
        <taxon>Sar</taxon>
        <taxon>Alveolata</taxon>
        <taxon>Apicomplexa</taxon>
        <taxon>Conoidasida</taxon>
        <taxon>Gregarinasina</taxon>
        <taxon>Eugregarinorida</taxon>
        <taxon>Gregarinidae</taxon>
        <taxon>Gregarina</taxon>
    </lineage>
</organism>
<evidence type="ECO:0000313" key="4">
    <source>
        <dbReference type="Proteomes" id="UP000019763"/>
    </source>
</evidence>
<accession>A0A023BDI0</accession>
<dbReference type="RefSeq" id="XP_011128528.1">
    <property type="nucleotide sequence ID" value="XM_011130226.1"/>
</dbReference>
<feature type="region of interest" description="Disordered" evidence="2">
    <location>
        <begin position="357"/>
        <end position="377"/>
    </location>
</feature>